<evidence type="ECO:0000313" key="3">
    <source>
        <dbReference type="Proteomes" id="UP001183585"/>
    </source>
</evidence>
<feature type="compositionally biased region" description="Low complexity" evidence="1">
    <location>
        <begin position="1"/>
        <end position="20"/>
    </location>
</feature>
<dbReference type="Gene3D" id="1.50.10.20">
    <property type="match status" value="1"/>
</dbReference>
<feature type="region of interest" description="Disordered" evidence="1">
    <location>
        <begin position="1"/>
        <end position="24"/>
    </location>
</feature>
<accession>A0ABU2CHB8</accession>
<sequence>MDNPNSAAPSPAAPGGRPNPWSDRADLAQRSLDHFFGTAEPQLLDNTYPVGDNSTFNYWWLAHVIDARLDAFDRTGDQEWLTAAEATTANLRARNEGSLFNDYFDDMLWYALALERLARATGRTEPLDDARAIWEHVVEHGWNDTHGASVAWRKQQLYYKNTPANGPFAILSARLHGHEPDPKYLDHGTVAFDWITATLVGPDGFVEDGINREGDGRIDTQWRFTYNQGLYIGAAVALDGVLHEPELVGRALRTATTAIAELAPDGVVGSEGGGGDEGLFKGVLYRYLGTLLDRIGLTSPDAAPLVDFVRTSTDRLWETSRRDGYLLAGGDWRRPAELPVFYSSQLSAVMALELRASLEARR</sequence>
<evidence type="ECO:0000313" key="2">
    <source>
        <dbReference type="EMBL" id="MDR7380738.1"/>
    </source>
</evidence>
<dbReference type="EMBL" id="JAVDYE010000001">
    <property type="protein sequence ID" value="MDR7380738.1"/>
    <property type="molecule type" value="Genomic_DNA"/>
</dbReference>
<proteinExistence type="predicted"/>
<comment type="caution">
    <text evidence="2">The sequence shown here is derived from an EMBL/GenBank/DDBJ whole genome shotgun (WGS) entry which is preliminary data.</text>
</comment>
<evidence type="ECO:0000256" key="1">
    <source>
        <dbReference type="SAM" id="MobiDB-lite"/>
    </source>
</evidence>
<dbReference type="RefSeq" id="WP_274992382.1">
    <property type="nucleotide sequence ID" value="NZ_JAJQQP010000002.1"/>
</dbReference>
<reference evidence="2 3" key="1">
    <citation type="submission" date="2023-07" db="EMBL/GenBank/DDBJ databases">
        <title>Sequencing the genomes of 1000 actinobacteria strains.</title>
        <authorList>
            <person name="Klenk H.-P."/>
        </authorList>
    </citation>
    <scope>NUCLEOTIDE SEQUENCE [LARGE SCALE GENOMIC DNA]</scope>
    <source>
        <strain evidence="2 3">DSM 45554</strain>
    </source>
</reference>
<dbReference type="InterPro" id="IPR014512">
    <property type="entry name" value="O_gly_hydro"/>
</dbReference>
<dbReference type="SUPFAM" id="SSF48208">
    <property type="entry name" value="Six-hairpin glycosidases"/>
    <property type="match status" value="1"/>
</dbReference>
<dbReference type="InterPro" id="IPR053169">
    <property type="entry name" value="MUG_Protein"/>
</dbReference>
<dbReference type="PANTHER" id="PTHR47791">
    <property type="entry name" value="MEIOTICALLY UP-REGULATED GENE 191 PROTEIN"/>
    <property type="match status" value="1"/>
</dbReference>
<dbReference type="PIRSF" id="PIRSF021505">
    <property type="entry name" value="O_gly_hdrol"/>
    <property type="match status" value="1"/>
</dbReference>
<gene>
    <name evidence="2" type="ORF">J2S48_000253</name>
</gene>
<dbReference type="InterPro" id="IPR005198">
    <property type="entry name" value="Glyco_hydro_76"/>
</dbReference>
<protein>
    <submittedName>
        <fullName evidence="2">Alpha-1,6-mannanase (GH76 family)</fullName>
    </submittedName>
</protein>
<dbReference type="Pfam" id="PF03663">
    <property type="entry name" value="Glyco_hydro_76"/>
    <property type="match status" value="1"/>
</dbReference>
<dbReference type="PANTHER" id="PTHR47791:SF3">
    <property type="entry name" value="MEIOTICALLY UP-REGULATED GENE 191 PROTEIN"/>
    <property type="match status" value="1"/>
</dbReference>
<name>A0ABU2CHB8_9MICO</name>
<organism evidence="2 3">
    <name type="scientific">Promicromonospora iranensis</name>
    <dbReference type="NCBI Taxonomy" id="1105144"/>
    <lineage>
        <taxon>Bacteria</taxon>
        <taxon>Bacillati</taxon>
        <taxon>Actinomycetota</taxon>
        <taxon>Actinomycetes</taxon>
        <taxon>Micrococcales</taxon>
        <taxon>Promicromonosporaceae</taxon>
        <taxon>Promicromonospora</taxon>
    </lineage>
</organism>
<dbReference type="InterPro" id="IPR008928">
    <property type="entry name" value="6-hairpin_glycosidase_sf"/>
</dbReference>
<keyword evidence="3" id="KW-1185">Reference proteome</keyword>
<dbReference type="Proteomes" id="UP001183585">
    <property type="component" value="Unassembled WGS sequence"/>
</dbReference>